<protein>
    <submittedName>
        <fullName evidence="2">GNAT family N-acetyltransferase</fullName>
    </submittedName>
</protein>
<dbReference type="SUPFAM" id="SSF55729">
    <property type="entry name" value="Acyl-CoA N-acyltransferases (Nat)"/>
    <property type="match status" value="1"/>
</dbReference>
<dbReference type="Pfam" id="PF13302">
    <property type="entry name" value="Acetyltransf_3"/>
    <property type="match status" value="1"/>
</dbReference>
<dbReference type="Proteomes" id="UP000666240">
    <property type="component" value="Unassembled WGS sequence"/>
</dbReference>
<dbReference type="PROSITE" id="PS51186">
    <property type="entry name" value="GNAT"/>
    <property type="match status" value="1"/>
</dbReference>
<evidence type="ECO:0000313" key="3">
    <source>
        <dbReference type="Proteomes" id="UP000666240"/>
    </source>
</evidence>
<dbReference type="PANTHER" id="PTHR43792:SF1">
    <property type="entry name" value="N-ACETYLTRANSFERASE DOMAIN-CONTAINING PROTEIN"/>
    <property type="match status" value="1"/>
</dbReference>
<dbReference type="AlphaFoldDB" id="A0A8J7R579"/>
<gene>
    <name evidence="2" type="ORF">J5Y06_21005</name>
</gene>
<comment type="caution">
    <text evidence="2">The sequence shown here is derived from an EMBL/GenBank/DDBJ whole genome shotgun (WGS) entry which is preliminary data.</text>
</comment>
<evidence type="ECO:0000313" key="2">
    <source>
        <dbReference type="EMBL" id="MBP0441136.1"/>
    </source>
</evidence>
<keyword evidence="3" id="KW-1185">Reference proteome</keyword>
<feature type="domain" description="N-acetyltransferase" evidence="1">
    <location>
        <begin position="12"/>
        <end position="174"/>
    </location>
</feature>
<dbReference type="InterPro" id="IPR000182">
    <property type="entry name" value="GNAT_dom"/>
</dbReference>
<proteinExistence type="predicted"/>
<organism evidence="2 3">
    <name type="scientific">Tianweitania sediminis</name>
    <dbReference type="NCBI Taxonomy" id="1502156"/>
    <lineage>
        <taxon>Bacteria</taxon>
        <taxon>Pseudomonadati</taxon>
        <taxon>Pseudomonadota</taxon>
        <taxon>Alphaproteobacteria</taxon>
        <taxon>Hyphomicrobiales</taxon>
        <taxon>Phyllobacteriaceae</taxon>
        <taxon>Tianweitania</taxon>
    </lineage>
</organism>
<dbReference type="RefSeq" id="WP_209337164.1">
    <property type="nucleotide sequence ID" value="NZ_JAGIYY010000011.1"/>
</dbReference>
<accession>A0A8J7R579</accession>
<name>A0A8J7R579_9HYPH</name>
<sequence length="184" mass="20341">MTQAPTLHTQRLTLRAYRLEDFPAFAAMRSDPAVMAHITGGVRGEEDAWGRFMRNFGFWQVLGFGYWALTDRDTGTYVGHAGFHEMRRDLMPSIRGTLEAGWMMTPAVQGKGVATEAMQAALAWASGTFMDKRITCFIDQDNDASRRVAAKLGFTELAPSTYGGKAVTIFEWTRSSHRPAAGAP</sequence>
<dbReference type="Gene3D" id="3.40.630.30">
    <property type="match status" value="1"/>
</dbReference>
<dbReference type="InterPro" id="IPR016181">
    <property type="entry name" value="Acyl_CoA_acyltransferase"/>
</dbReference>
<dbReference type="PANTHER" id="PTHR43792">
    <property type="entry name" value="GNAT FAMILY, PUTATIVE (AFU_ORTHOLOGUE AFUA_3G00765)-RELATED-RELATED"/>
    <property type="match status" value="1"/>
</dbReference>
<dbReference type="GO" id="GO:0016747">
    <property type="term" value="F:acyltransferase activity, transferring groups other than amino-acyl groups"/>
    <property type="evidence" value="ECO:0007669"/>
    <property type="project" value="InterPro"/>
</dbReference>
<dbReference type="EMBL" id="JAGIYY010000011">
    <property type="protein sequence ID" value="MBP0441136.1"/>
    <property type="molecule type" value="Genomic_DNA"/>
</dbReference>
<dbReference type="InterPro" id="IPR051531">
    <property type="entry name" value="N-acetyltransferase"/>
</dbReference>
<reference evidence="2" key="1">
    <citation type="submission" date="2021-03" db="EMBL/GenBank/DDBJ databases">
        <title>Genome sequencing and assembly of Tianweitania sediminis.</title>
        <authorList>
            <person name="Chhetri G."/>
        </authorList>
    </citation>
    <scope>NUCLEOTIDE SEQUENCE</scope>
    <source>
        <strain evidence="2">Z8</strain>
    </source>
</reference>
<evidence type="ECO:0000259" key="1">
    <source>
        <dbReference type="PROSITE" id="PS51186"/>
    </source>
</evidence>